<reference evidence="13 14" key="1">
    <citation type="journal article" date="2018" name="Nat. Ecol. Evol.">
        <title>Pezizomycetes genomes reveal the molecular basis of ectomycorrhizal truffle lifestyle.</title>
        <authorList>
            <person name="Murat C."/>
            <person name="Payen T."/>
            <person name="Noel B."/>
            <person name="Kuo A."/>
            <person name="Morin E."/>
            <person name="Chen J."/>
            <person name="Kohler A."/>
            <person name="Krizsan K."/>
            <person name="Balestrini R."/>
            <person name="Da Silva C."/>
            <person name="Montanini B."/>
            <person name="Hainaut M."/>
            <person name="Levati E."/>
            <person name="Barry K.W."/>
            <person name="Belfiori B."/>
            <person name="Cichocki N."/>
            <person name="Clum A."/>
            <person name="Dockter R.B."/>
            <person name="Fauchery L."/>
            <person name="Guy J."/>
            <person name="Iotti M."/>
            <person name="Le Tacon F."/>
            <person name="Lindquist E.A."/>
            <person name="Lipzen A."/>
            <person name="Malagnac F."/>
            <person name="Mello A."/>
            <person name="Molinier V."/>
            <person name="Miyauchi S."/>
            <person name="Poulain J."/>
            <person name="Riccioni C."/>
            <person name="Rubini A."/>
            <person name="Sitrit Y."/>
            <person name="Splivallo R."/>
            <person name="Traeger S."/>
            <person name="Wang M."/>
            <person name="Zifcakova L."/>
            <person name="Wipf D."/>
            <person name="Zambonelli A."/>
            <person name="Paolocci F."/>
            <person name="Nowrousian M."/>
            <person name="Ottonello S."/>
            <person name="Baldrian P."/>
            <person name="Spatafora J.W."/>
            <person name="Henrissat B."/>
            <person name="Nagy L.G."/>
            <person name="Aury J.M."/>
            <person name="Wincker P."/>
            <person name="Grigoriev I.V."/>
            <person name="Bonfante P."/>
            <person name="Martin F.M."/>
        </authorList>
    </citation>
    <scope>NUCLEOTIDE SEQUENCE [LARGE SCALE GENOMIC DNA]</scope>
    <source>
        <strain evidence="13 14">CCBAS932</strain>
    </source>
</reference>
<dbReference type="EC" id="3.5.4.3" evidence="4"/>
<keyword evidence="5" id="KW-0479">Metal-binding</keyword>
<dbReference type="STRING" id="1392247.A0A3N4KHJ6"/>
<dbReference type="InterPro" id="IPR032466">
    <property type="entry name" value="Metal_Hydrolase"/>
</dbReference>
<evidence type="ECO:0000313" key="14">
    <source>
        <dbReference type="Proteomes" id="UP000277580"/>
    </source>
</evidence>
<dbReference type="Proteomes" id="UP000277580">
    <property type="component" value="Unassembled WGS sequence"/>
</dbReference>
<dbReference type="FunFam" id="3.20.20.140:FF:000022">
    <property type="entry name" value="Guanine deaminase"/>
    <property type="match status" value="1"/>
</dbReference>
<dbReference type="InterPro" id="IPR011059">
    <property type="entry name" value="Metal-dep_hydrolase_composite"/>
</dbReference>
<dbReference type="PANTHER" id="PTHR11271">
    <property type="entry name" value="GUANINE DEAMINASE"/>
    <property type="match status" value="1"/>
</dbReference>
<name>A0A3N4KHJ6_9PEZI</name>
<dbReference type="GO" id="GO:0008270">
    <property type="term" value="F:zinc ion binding"/>
    <property type="evidence" value="ECO:0007669"/>
    <property type="project" value="TreeGrafter"/>
</dbReference>
<evidence type="ECO:0000256" key="2">
    <source>
        <dbReference type="ARBA" id="ARBA00004984"/>
    </source>
</evidence>
<evidence type="ECO:0000256" key="10">
    <source>
        <dbReference type="ARBA" id="ARBA00069860"/>
    </source>
</evidence>
<evidence type="ECO:0000256" key="4">
    <source>
        <dbReference type="ARBA" id="ARBA00012781"/>
    </source>
</evidence>
<evidence type="ECO:0000256" key="1">
    <source>
        <dbReference type="ARBA" id="ARBA00001947"/>
    </source>
</evidence>
<evidence type="ECO:0000256" key="7">
    <source>
        <dbReference type="ARBA" id="ARBA00022833"/>
    </source>
</evidence>
<dbReference type="AlphaFoldDB" id="A0A3N4KHJ6"/>
<evidence type="ECO:0000256" key="8">
    <source>
        <dbReference type="ARBA" id="ARBA00051148"/>
    </source>
</evidence>
<comment type="function">
    <text evidence="9">Catalyzes the hydrolytic deamination of guanine, producing xanthine and ammonia.</text>
</comment>
<protein>
    <recommendedName>
        <fullName evidence="10">Probable guanine deaminase</fullName>
        <ecNumber evidence="4">3.5.4.3</ecNumber>
    </recommendedName>
    <alternativeName>
        <fullName evidence="11">Guanine aminohydrolase</fullName>
    </alternativeName>
</protein>
<dbReference type="SUPFAM" id="SSF51556">
    <property type="entry name" value="Metallo-dependent hydrolases"/>
    <property type="match status" value="1"/>
</dbReference>
<dbReference type="GO" id="GO:0046098">
    <property type="term" value="P:guanine metabolic process"/>
    <property type="evidence" value="ECO:0007669"/>
    <property type="project" value="TreeGrafter"/>
</dbReference>
<evidence type="ECO:0000256" key="3">
    <source>
        <dbReference type="ARBA" id="ARBA00006745"/>
    </source>
</evidence>
<comment type="similarity">
    <text evidence="3">Belongs to the metallo-dependent hydrolases superfamily. ATZ/TRZ family.</text>
</comment>
<keyword evidence="7" id="KW-0862">Zinc</keyword>
<accession>A0A3N4KHJ6</accession>
<proteinExistence type="inferred from homology"/>
<dbReference type="Gene3D" id="3.20.20.140">
    <property type="entry name" value="Metal-dependent hydrolases"/>
    <property type="match status" value="1"/>
</dbReference>
<evidence type="ECO:0000256" key="5">
    <source>
        <dbReference type="ARBA" id="ARBA00022723"/>
    </source>
</evidence>
<dbReference type="InterPro" id="IPR051607">
    <property type="entry name" value="Metallo-dep_hydrolases"/>
</dbReference>
<comment type="pathway">
    <text evidence="2">Purine metabolism; guanine degradation; xanthine from guanine: step 1/1.</text>
</comment>
<evidence type="ECO:0000256" key="6">
    <source>
        <dbReference type="ARBA" id="ARBA00022801"/>
    </source>
</evidence>
<dbReference type="InterPro" id="IPR006680">
    <property type="entry name" value="Amidohydro-rel"/>
</dbReference>
<evidence type="ECO:0000256" key="11">
    <source>
        <dbReference type="ARBA" id="ARBA00083147"/>
    </source>
</evidence>
<evidence type="ECO:0000313" key="13">
    <source>
        <dbReference type="EMBL" id="RPB10017.1"/>
    </source>
</evidence>
<evidence type="ECO:0000256" key="9">
    <source>
        <dbReference type="ARBA" id="ARBA00056079"/>
    </source>
</evidence>
<keyword evidence="6 13" id="KW-0378">Hydrolase</keyword>
<comment type="catalytic activity">
    <reaction evidence="8">
        <text>guanine + H2O + H(+) = xanthine + NH4(+)</text>
        <dbReference type="Rhea" id="RHEA:14665"/>
        <dbReference type="ChEBI" id="CHEBI:15377"/>
        <dbReference type="ChEBI" id="CHEBI:15378"/>
        <dbReference type="ChEBI" id="CHEBI:16235"/>
        <dbReference type="ChEBI" id="CHEBI:17712"/>
        <dbReference type="ChEBI" id="CHEBI:28938"/>
        <dbReference type="EC" id="3.5.4.3"/>
    </reaction>
</comment>
<organism evidence="13 14">
    <name type="scientific">Morchella conica CCBAS932</name>
    <dbReference type="NCBI Taxonomy" id="1392247"/>
    <lineage>
        <taxon>Eukaryota</taxon>
        <taxon>Fungi</taxon>
        <taxon>Dikarya</taxon>
        <taxon>Ascomycota</taxon>
        <taxon>Pezizomycotina</taxon>
        <taxon>Pezizomycetes</taxon>
        <taxon>Pezizales</taxon>
        <taxon>Morchellaceae</taxon>
        <taxon>Morchella</taxon>
    </lineage>
</organism>
<gene>
    <name evidence="13" type="ORF">P167DRAFT_547565</name>
</gene>
<dbReference type="SUPFAM" id="SSF51338">
    <property type="entry name" value="Composite domain of metallo-dependent hydrolases"/>
    <property type="match status" value="1"/>
</dbReference>
<dbReference type="PANTHER" id="PTHR11271:SF6">
    <property type="entry name" value="GUANINE DEAMINASE"/>
    <property type="match status" value="1"/>
</dbReference>
<dbReference type="GO" id="GO:0005829">
    <property type="term" value="C:cytosol"/>
    <property type="evidence" value="ECO:0007669"/>
    <property type="project" value="TreeGrafter"/>
</dbReference>
<dbReference type="EMBL" id="ML119146">
    <property type="protein sequence ID" value="RPB10017.1"/>
    <property type="molecule type" value="Genomic_DNA"/>
</dbReference>
<dbReference type="InParanoid" id="A0A3N4KHJ6"/>
<keyword evidence="14" id="KW-1185">Reference proteome</keyword>
<evidence type="ECO:0000259" key="12">
    <source>
        <dbReference type="Pfam" id="PF01979"/>
    </source>
</evidence>
<comment type="cofactor">
    <cofactor evidence="1">
        <name>Zn(2+)</name>
        <dbReference type="ChEBI" id="CHEBI:29105"/>
    </cofactor>
</comment>
<sequence length="471" mass="51159">MAIQSVVLKTIYVGTFIHSVSLAELQVLKRSAVAVDESGKILLVEHPVEASMLEMWAKEAGTTIVEAGPGQFFFPGLIDTHIHASQYPNSGIFGKSTLLDWLNTYTFPLEASLAKPSKAKRVYSRCVARTLSHGTTTAAYYATRDVTSTNILATTCHTAGQRAFVGRCCMDCMAPDYYRDTDAATSLADTIKCAEFCAKLDPKGELVQSIITPRFAPSCSRELMRDLGDFMAQSGLLCQTHISENKGEIELVASLFPECKNYATVYDRAGLLSEKTVLAHAVHLTDDEIALVKMRGSKISHCPVSNAALTSGAAKVRRLLDEGIVVGLGTDVSGGYSPSVLEAARQATMTSRFVSLTEGEEAKLSVEEALYLATRGGAEVLGLQKTVGAFEVGMEWDALLVGCTFVPDEEECDEDEDLLQAKQAVGGGMTPVDLFGWENWEEMVAKWLYSGDDRNVLKVWVKGRKVHEKPA</sequence>
<dbReference type="Pfam" id="PF01979">
    <property type="entry name" value="Amidohydro_1"/>
    <property type="match status" value="1"/>
</dbReference>
<dbReference type="GO" id="GO:0008892">
    <property type="term" value="F:guanine deaminase activity"/>
    <property type="evidence" value="ECO:0007669"/>
    <property type="project" value="UniProtKB-EC"/>
</dbReference>
<dbReference type="FunCoup" id="A0A3N4KHJ6">
    <property type="interactions" value="146"/>
</dbReference>
<dbReference type="Gene3D" id="2.30.40.10">
    <property type="entry name" value="Urease, subunit C, domain 1"/>
    <property type="match status" value="1"/>
</dbReference>
<feature type="domain" description="Amidohydrolase-related" evidence="12">
    <location>
        <begin position="74"/>
        <end position="466"/>
    </location>
</feature>
<dbReference type="OrthoDB" id="194468at2759"/>